<dbReference type="PANTHER" id="PTHR30213">
    <property type="entry name" value="INNER MEMBRANE PROTEIN YHJD"/>
    <property type="match status" value="1"/>
</dbReference>
<dbReference type="EMBL" id="SLZW01000011">
    <property type="protein sequence ID" value="TCS60343.1"/>
    <property type="molecule type" value="Genomic_DNA"/>
</dbReference>
<dbReference type="GO" id="GO:0005886">
    <property type="term" value="C:plasma membrane"/>
    <property type="evidence" value="ECO:0007669"/>
    <property type="project" value="UniProtKB-SubCell"/>
</dbReference>
<keyword evidence="2 7" id="KW-1003">Cell membrane</keyword>
<evidence type="ECO:0000256" key="4">
    <source>
        <dbReference type="ARBA" id="ARBA00022692"/>
    </source>
</evidence>
<comment type="subcellular location">
    <subcellularLocation>
        <location evidence="1 7">Cell membrane</location>
        <topology evidence="1 7">Multi-pass membrane protein</topology>
    </subcellularLocation>
</comment>
<proteinExistence type="inferred from homology"/>
<reference evidence="8 9" key="1">
    <citation type="submission" date="2019-03" db="EMBL/GenBank/DDBJ databases">
        <title>Genomic Encyclopedia of Type Strains, Phase IV (KMG-IV): sequencing the most valuable type-strain genomes for metagenomic binning, comparative biology and taxonomic classification.</title>
        <authorList>
            <person name="Goeker M."/>
        </authorList>
    </citation>
    <scope>NUCLEOTIDE SEQUENCE [LARGE SCALE GENOMIC DNA]</scope>
    <source>
        <strain evidence="8 9">DSM 101688</strain>
    </source>
</reference>
<dbReference type="NCBIfam" id="TIGR00765">
    <property type="entry name" value="yihY_not_rbn"/>
    <property type="match status" value="1"/>
</dbReference>
<feature type="transmembrane region" description="Helical" evidence="7">
    <location>
        <begin position="179"/>
        <end position="196"/>
    </location>
</feature>
<protein>
    <recommendedName>
        <fullName evidence="7">UPF0761 membrane protein EDD55_11144</fullName>
    </recommendedName>
</protein>
<dbReference type="OrthoDB" id="8477159at2"/>
<evidence type="ECO:0000313" key="9">
    <source>
        <dbReference type="Proteomes" id="UP000295304"/>
    </source>
</evidence>
<feature type="transmembrane region" description="Helical" evidence="7">
    <location>
        <begin position="244"/>
        <end position="269"/>
    </location>
</feature>
<comment type="similarity">
    <text evidence="7">Belongs to the UPF0761 family.</text>
</comment>
<dbReference type="Proteomes" id="UP000295304">
    <property type="component" value="Unassembled WGS sequence"/>
</dbReference>
<dbReference type="HAMAP" id="MF_00672">
    <property type="entry name" value="UPF0761"/>
    <property type="match status" value="1"/>
</dbReference>
<dbReference type="PANTHER" id="PTHR30213:SF0">
    <property type="entry name" value="UPF0761 MEMBRANE PROTEIN YIHY"/>
    <property type="match status" value="1"/>
</dbReference>
<dbReference type="RefSeq" id="WP_132940042.1">
    <property type="nucleotide sequence ID" value="NZ_CP119676.1"/>
</dbReference>
<evidence type="ECO:0000256" key="7">
    <source>
        <dbReference type="HAMAP-Rule" id="MF_00672"/>
    </source>
</evidence>
<accession>A0A4R3J658</accession>
<dbReference type="InterPro" id="IPR017039">
    <property type="entry name" value="Virul_fac_BrkB"/>
</dbReference>
<dbReference type="AlphaFoldDB" id="A0A4R3J658"/>
<evidence type="ECO:0000313" key="8">
    <source>
        <dbReference type="EMBL" id="TCS60343.1"/>
    </source>
</evidence>
<evidence type="ECO:0000256" key="1">
    <source>
        <dbReference type="ARBA" id="ARBA00004651"/>
    </source>
</evidence>
<evidence type="ECO:0000256" key="2">
    <source>
        <dbReference type="ARBA" id="ARBA00022475"/>
    </source>
</evidence>
<evidence type="ECO:0000256" key="5">
    <source>
        <dbReference type="ARBA" id="ARBA00022989"/>
    </source>
</evidence>
<comment type="caution">
    <text evidence="8">The sequence shown here is derived from an EMBL/GenBank/DDBJ whole genome shotgun (WGS) entry which is preliminary data.</text>
</comment>
<keyword evidence="4 7" id="KW-0812">Transmembrane</keyword>
<feature type="transmembrane region" description="Helical" evidence="7">
    <location>
        <begin position="134"/>
        <end position="159"/>
    </location>
</feature>
<dbReference type="Pfam" id="PF03631">
    <property type="entry name" value="Virul_fac_BrkB"/>
    <property type="match status" value="1"/>
</dbReference>
<dbReference type="InterPro" id="IPR023679">
    <property type="entry name" value="UPF0761_bac"/>
</dbReference>
<evidence type="ECO:0000256" key="6">
    <source>
        <dbReference type="ARBA" id="ARBA00023136"/>
    </source>
</evidence>
<keyword evidence="6 7" id="KW-0472">Membrane</keyword>
<feature type="transmembrane region" description="Helical" evidence="7">
    <location>
        <begin position="28"/>
        <end position="51"/>
    </location>
</feature>
<sequence length="413" mass="45406">MRQDFVPELKRFAIVVWRRFVDDRCMRVAAALSYTTLLSVVPLSAIAFAILRGFPVFKGVRADIQTWVFQNFLPDAIENVNQHLDHYIANTGGMTALGIVGLAVTAILLFATIESALNEIFRVAQARALIPRLLIFWSVITLGPLLMGASFSVGGYVFIQNNVAQIDMLRGLWGWVTRLLPTLLSMAAFTVFYTAVPNRPVRLMHGLIGGVIAGLLFALLRKGFTLYVLAFPAYETMYGAVSSIPFFLVWLFLSWAVVLIGAVVCAALPSWATPLAEARAAGGAPLRPGEKLALAVEVAGHLDQGARTGELCTRETLTRDVHHHGDDLDAMLEILEKAGIIALCENGRYLFARDLDSVTILDLYRALGLDVELQNESARQTPWRAALARTLRGLGESQHDHLARSLKTIVRPE</sequence>
<keyword evidence="3" id="KW-0997">Cell inner membrane</keyword>
<evidence type="ECO:0000256" key="3">
    <source>
        <dbReference type="ARBA" id="ARBA00022519"/>
    </source>
</evidence>
<organism evidence="8 9">
    <name type="scientific">Varunaivibrio sulfuroxidans</name>
    <dbReference type="NCBI Taxonomy" id="1773489"/>
    <lineage>
        <taxon>Bacteria</taxon>
        <taxon>Pseudomonadati</taxon>
        <taxon>Pseudomonadota</taxon>
        <taxon>Alphaproteobacteria</taxon>
        <taxon>Rhodospirillales</taxon>
        <taxon>Magnetovibrionaceae</taxon>
        <taxon>Varunaivibrio</taxon>
    </lineage>
</organism>
<feature type="transmembrane region" description="Helical" evidence="7">
    <location>
        <begin position="203"/>
        <end position="224"/>
    </location>
</feature>
<name>A0A4R3J658_9PROT</name>
<keyword evidence="5 7" id="KW-1133">Transmembrane helix</keyword>
<feature type="transmembrane region" description="Helical" evidence="7">
    <location>
        <begin position="94"/>
        <end position="113"/>
    </location>
</feature>
<gene>
    <name evidence="8" type="ORF">EDD55_11144</name>
</gene>
<keyword evidence="9" id="KW-1185">Reference proteome</keyword>